<dbReference type="InterPro" id="IPR036390">
    <property type="entry name" value="WH_DNA-bd_sf"/>
</dbReference>
<dbReference type="SUPFAM" id="SSF46785">
    <property type="entry name" value="Winged helix' DNA-binding domain"/>
    <property type="match status" value="1"/>
</dbReference>
<dbReference type="InterPro" id="IPR018334">
    <property type="entry name" value="ArsR_HTH"/>
</dbReference>
<dbReference type="PROSITE" id="PS50987">
    <property type="entry name" value="HTH_ARSR_2"/>
    <property type="match status" value="1"/>
</dbReference>
<reference evidence="5 6" key="1">
    <citation type="journal article" date="2010" name="Stand. Genomic Sci.">
        <title>Complete genome sequence of Meiothermus ruber type strain (21).</title>
        <authorList>
            <person name="Tindall B.J."/>
            <person name="Sikorski J."/>
            <person name="Lucas S."/>
            <person name="Goltsman E."/>
            <person name="Copeland A."/>
            <person name="Glavina Del Rio T."/>
            <person name="Nolan M."/>
            <person name="Tice H."/>
            <person name="Cheng J.F."/>
            <person name="Han C."/>
            <person name="Pitluck S."/>
            <person name="Liolios K."/>
            <person name="Ivanova N."/>
            <person name="Mavromatis K."/>
            <person name="Ovchinnikova G."/>
            <person name="Pati A."/>
            <person name="Fahnrich R."/>
            <person name="Goodwin L."/>
            <person name="Chen A."/>
            <person name="Palaniappan K."/>
            <person name="Land M."/>
            <person name="Hauser L."/>
            <person name="Chang Y.J."/>
            <person name="Jeffries C.D."/>
            <person name="Rohde M."/>
            <person name="Goker M."/>
            <person name="Woyke T."/>
            <person name="Bristow J."/>
            <person name="Eisen J.A."/>
            <person name="Markowitz V."/>
            <person name="Hugenholtz P."/>
            <person name="Kyrpides N.C."/>
            <person name="Klenk H.P."/>
            <person name="Lapidus A."/>
        </authorList>
    </citation>
    <scope>NUCLEOTIDE SEQUENCE [LARGE SCALE GENOMIC DNA]</scope>
    <source>
        <strain evidence="6">ATCC 35948 / DSM 1279 / VKM B-1258 / 21</strain>
    </source>
</reference>
<dbReference type="InterPro" id="IPR051081">
    <property type="entry name" value="HTH_MetalResp_TranReg"/>
</dbReference>
<evidence type="ECO:0000256" key="3">
    <source>
        <dbReference type="ARBA" id="ARBA00023163"/>
    </source>
</evidence>
<dbReference type="NCBIfam" id="NF033788">
    <property type="entry name" value="HTH_metalloreg"/>
    <property type="match status" value="1"/>
</dbReference>
<dbReference type="PROSITE" id="PS00846">
    <property type="entry name" value="HTH_ARSR_1"/>
    <property type="match status" value="1"/>
</dbReference>
<dbReference type="AlphaFoldDB" id="A0A806CQE4"/>
<dbReference type="Gene3D" id="1.10.10.10">
    <property type="entry name" value="Winged helix-like DNA-binding domain superfamily/Winged helix DNA-binding domain"/>
    <property type="match status" value="1"/>
</dbReference>
<dbReference type="Pfam" id="PF01022">
    <property type="entry name" value="HTH_5"/>
    <property type="match status" value="1"/>
</dbReference>
<feature type="domain" description="HTH arsR-type" evidence="4">
    <location>
        <begin position="17"/>
        <end position="118"/>
    </location>
</feature>
<gene>
    <name evidence="5" type="ordered locus">Mrub_0822</name>
</gene>
<protein>
    <submittedName>
        <fullName evidence="5">Transcriptional regulator, ArsR family</fullName>
    </submittedName>
</protein>
<dbReference type="InterPro" id="IPR001845">
    <property type="entry name" value="HTH_ArsR_DNA-bd_dom"/>
</dbReference>
<keyword evidence="1" id="KW-0805">Transcription regulation</keyword>
<dbReference type="GO" id="GO:0003677">
    <property type="term" value="F:DNA binding"/>
    <property type="evidence" value="ECO:0007669"/>
    <property type="project" value="UniProtKB-KW"/>
</dbReference>
<proteinExistence type="predicted"/>
<keyword evidence="6" id="KW-1185">Reference proteome</keyword>
<organism evidence="5 6">
    <name type="scientific">Meiothermus ruber (strain ATCC 35948 / DSM 1279 / VKM B-1258 / 21)</name>
    <name type="common">Thermus ruber</name>
    <dbReference type="NCBI Taxonomy" id="504728"/>
    <lineage>
        <taxon>Bacteria</taxon>
        <taxon>Thermotogati</taxon>
        <taxon>Deinococcota</taxon>
        <taxon>Deinococci</taxon>
        <taxon>Thermales</taxon>
        <taxon>Thermaceae</taxon>
        <taxon>Meiothermus</taxon>
    </lineage>
</organism>
<dbReference type="InterPro" id="IPR036388">
    <property type="entry name" value="WH-like_DNA-bd_sf"/>
</dbReference>
<evidence type="ECO:0000259" key="4">
    <source>
        <dbReference type="PROSITE" id="PS50987"/>
    </source>
</evidence>
<dbReference type="InterPro" id="IPR011991">
    <property type="entry name" value="ArsR-like_HTH"/>
</dbReference>
<evidence type="ECO:0000313" key="5">
    <source>
        <dbReference type="EMBL" id="ADD27587.1"/>
    </source>
</evidence>
<evidence type="ECO:0000256" key="2">
    <source>
        <dbReference type="ARBA" id="ARBA00023125"/>
    </source>
</evidence>
<dbReference type="PANTHER" id="PTHR33154:SF18">
    <property type="entry name" value="ARSENICAL RESISTANCE OPERON REPRESSOR"/>
    <property type="match status" value="1"/>
</dbReference>
<dbReference type="Proteomes" id="UP000006655">
    <property type="component" value="Chromosome"/>
</dbReference>
<dbReference type="PANTHER" id="PTHR33154">
    <property type="entry name" value="TRANSCRIPTIONAL REGULATOR, ARSR FAMILY"/>
    <property type="match status" value="1"/>
</dbReference>
<evidence type="ECO:0000313" key="6">
    <source>
        <dbReference type="Proteomes" id="UP000006655"/>
    </source>
</evidence>
<sequence>MYSEPMTPVSLHPETDSREAQLEAAAEVFKALSDPARLRILAHLAKNPQGACCGPEPGVCACDLEAVTGLSQPTVSHHMKCLVAARLVRGQKRGRWMYYQIDPQGFALVKEFLPAIGG</sequence>
<evidence type="ECO:0000256" key="1">
    <source>
        <dbReference type="ARBA" id="ARBA00023015"/>
    </source>
</evidence>
<name>A0A806CQE4_MEIRD</name>
<accession>A0A806CQE4</accession>
<dbReference type="EMBL" id="CP001743">
    <property type="protein sequence ID" value="ADD27587.1"/>
    <property type="molecule type" value="Genomic_DNA"/>
</dbReference>
<keyword evidence="3" id="KW-0804">Transcription</keyword>
<dbReference type="GO" id="GO:0003700">
    <property type="term" value="F:DNA-binding transcription factor activity"/>
    <property type="evidence" value="ECO:0007669"/>
    <property type="project" value="InterPro"/>
</dbReference>
<dbReference type="CDD" id="cd00090">
    <property type="entry name" value="HTH_ARSR"/>
    <property type="match status" value="1"/>
</dbReference>
<dbReference type="SMART" id="SM00418">
    <property type="entry name" value="HTH_ARSR"/>
    <property type="match status" value="1"/>
</dbReference>
<dbReference type="KEGG" id="mrb:Mrub_0822"/>
<keyword evidence="2" id="KW-0238">DNA-binding</keyword>